<proteinExistence type="predicted"/>
<sequence>MPDAPINDEDEVFQETLSRCQYRPGIPISTDIQEHCHIILDEQLYGDALTLLGDLVTSGASHPEAQDKPAFVPIPYHIELVSALLIHPRYTSQSPPDERLELASKSITFLRNTLQILGPVNANLVEAFSLSPLTSTRTSRRSRIVLERDEGSSGSETDDKSKKVKGVIANKGRLRNCAKDFWHIVGWAFNCSVMYPKRWQYWKVYLDYMLDVLDADWKERERLDREGMDGVDGECDYNMVRKGLLMQYLSGVGENSSAMRRVVRSVFADAGPDSLNEFKEVFDSETKDNNGQKRKRADTVNFGGYDDDDECADGYSSPVRADEEDEDDDEMHIPLVDPYLGGTESIALRQRVLSLVRTQLSSLIKDYC</sequence>
<evidence type="ECO:0000313" key="2">
    <source>
        <dbReference type="EMBL" id="TVY34668.1"/>
    </source>
</evidence>
<feature type="region of interest" description="Disordered" evidence="1">
    <location>
        <begin position="141"/>
        <end position="162"/>
    </location>
</feature>
<dbReference type="Proteomes" id="UP000443090">
    <property type="component" value="Unassembled WGS sequence"/>
</dbReference>
<protein>
    <submittedName>
        <fullName evidence="2">Uncharacterized protein</fullName>
    </submittedName>
</protein>
<evidence type="ECO:0000256" key="1">
    <source>
        <dbReference type="SAM" id="MobiDB-lite"/>
    </source>
</evidence>
<dbReference type="EMBL" id="QGMI01001110">
    <property type="protein sequence ID" value="TVY34668.1"/>
    <property type="molecule type" value="Genomic_DNA"/>
</dbReference>
<reference evidence="2 3" key="1">
    <citation type="submission" date="2018-05" db="EMBL/GenBank/DDBJ databases">
        <title>Genome sequencing and assembly of the regulated plant pathogen Lachnellula willkommii and related sister species for the development of diagnostic species identification markers.</title>
        <authorList>
            <person name="Giroux E."/>
            <person name="Bilodeau G."/>
        </authorList>
    </citation>
    <scope>NUCLEOTIDE SEQUENCE [LARGE SCALE GENOMIC DNA]</scope>
    <source>
        <strain evidence="2 3">CBS 160.35</strain>
    </source>
</reference>
<feature type="compositionally biased region" description="Basic and acidic residues" evidence="1">
    <location>
        <begin position="144"/>
        <end position="161"/>
    </location>
</feature>
<comment type="caution">
    <text evidence="2">The sequence shown here is derived from an EMBL/GenBank/DDBJ whole genome shotgun (WGS) entry which is preliminary data.</text>
</comment>
<dbReference type="OrthoDB" id="5411773at2759"/>
<accession>A0A8H8U7W6</accession>
<gene>
    <name evidence="2" type="ORF">LOCC1_G007357</name>
</gene>
<name>A0A8H8U7W6_9HELO</name>
<keyword evidence="3" id="KW-1185">Reference proteome</keyword>
<organism evidence="2 3">
    <name type="scientific">Lachnellula occidentalis</name>
    <dbReference type="NCBI Taxonomy" id="215460"/>
    <lineage>
        <taxon>Eukaryota</taxon>
        <taxon>Fungi</taxon>
        <taxon>Dikarya</taxon>
        <taxon>Ascomycota</taxon>
        <taxon>Pezizomycotina</taxon>
        <taxon>Leotiomycetes</taxon>
        <taxon>Helotiales</taxon>
        <taxon>Lachnaceae</taxon>
        <taxon>Lachnellula</taxon>
    </lineage>
</organism>
<dbReference type="AlphaFoldDB" id="A0A8H8U7W6"/>
<evidence type="ECO:0000313" key="3">
    <source>
        <dbReference type="Proteomes" id="UP000443090"/>
    </source>
</evidence>